<comment type="caution">
    <text evidence="2">The sequence shown here is derived from an EMBL/GenBank/DDBJ whole genome shotgun (WGS) entry which is preliminary data.</text>
</comment>
<feature type="domain" description="BTB" evidence="1">
    <location>
        <begin position="42"/>
        <end position="128"/>
    </location>
</feature>
<dbReference type="Proteomes" id="UP000274822">
    <property type="component" value="Unassembled WGS sequence"/>
</dbReference>
<organism evidence="2 3">
    <name type="scientific">Jimgerdemannia flammicorona</name>
    <dbReference type="NCBI Taxonomy" id="994334"/>
    <lineage>
        <taxon>Eukaryota</taxon>
        <taxon>Fungi</taxon>
        <taxon>Fungi incertae sedis</taxon>
        <taxon>Mucoromycota</taxon>
        <taxon>Mucoromycotina</taxon>
        <taxon>Endogonomycetes</taxon>
        <taxon>Endogonales</taxon>
        <taxon>Endogonaceae</taxon>
        <taxon>Jimgerdemannia</taxon>
    </lineage>
</organism>
<dbReference type="PROSITE" id="PS50097">
    <property type="entry name" value="BTB"/>
    <property type="match status" value="1"/>
</dbReference>
<reference evidence="2 3" key="1">
    <citation type="journal article" date="2018" name="New Phytol.">
        <title>Phylogenomics of Endogonaceae and evolution of mycorrhizas within Mucoromycota.</title>
        <authorList>
            <person name="Chang Y."/>
            <person name="Desiro A."/>
            <person name="Na H."/>
            <person name="Sandor L."/>
            <person name="Lipzen A."/>
            <person name="Clum A."/>
            <person name="Barry K."/>
            <person name="Grigoriev I.V."/>
            <person name="Martin F.M."/>
            <person name="Stajich J.E."/>
            <person name="Smith M.E."/>
            <person name="Bonito G."/>
            <person name="Spatafora J.W."/>
        </authorList>
    </citation>
    <scope>NUCLEOTIDE SEQUENCE [LARGE SCALE GENOMIC DNA]</scope>
    <source>
        <strain evidence="2 3">AD002</strain>
    </source>
</reference>
<evidence type="ECO:0000313" key="3">
    <source>
        <dbReference type="Proteomes" id="UP000274822"/>
    </source>
</evidence>
<dbReference type="InterPro" id="IPR052664">
    <property type="entry name" value="BTB-MATH_domain_protein"/>
</dbReference>
<evidence type="ECO:0000259" key="1">
    <source>
        <dbReference type="PROSITE" id="PS50097"/>
    </source>
</evidence>
<dbReference type="Pfam" id="PF00651">
    <property type="entry name" value="BTB"/>
    <property type="match status" value="1"/>
</dbReference>
<sequence>METKVMEPIPEDSSSESQTVVLPPTLVPGKFCRNAMHYYDDGNVILCAGDVHFCVHASVLRLSSDFFQRLLCGTWTETAKHLFNGRFCDHDLDDGEDNGPAAASRIVARVQLRSNDPKDVEGLLSGLYAHSETEVTWDTVQPLLQIADQYGVGKVISKCERFITREFRSRPLEKPLETFILADRYRFSVAYREASALVLDDHTRLSQRPEYRHLSAETRARLAELLLRCHEGIEKLTMPSAWNGSGLPQFCSLFGVPHAFRERVTPLTGFFRTESIARVYRCANCFNPMCYAARFKYTKEMLGIPDPINVGDRKYYLFVEVFDDEEND</sequence>
<dbReference type="CDD" id="cd18186">
    <property type="entry name" value="BTB_POZ_ZBTB_KLHL-like"/>
    <property type="match status" value="1"/>
</dbReference>
<evidence type="ECO:0000313" key="2">
    <source>
        <dbReference type="EMBL" id="RUS28961.1"/>
    </source>
</evidence>
<dbReference type="Gene3D" id="3.30.710.10">
    <property type="entry name" value="Potassium Channel Kv1.1, Chain A"/>
    <property type="match status" value="1"/>
</dbReference>
<dbReference type="InterPro" id="IPR011333">
    <property type="entry name" value="SKP1/BTB/POZ_sf"/>
</dbReference>
<accession>A0A433QHA8</accession>
<dbReference type="PANTHER" id="PTHR22743:SF165">
    <property type="entry name" value="BTB AND MATH DOMAIN CONTAINING-RELATED"/>
    <property type="match status" value="1"/>
</dbReference>
<protein>
    <recommendedName>
        <fullName evidence="1">BTB domain-containing protein</fullName>
    </recommendedName>
</protein>
<dbReference type="EMBL" id="RBNJ01005842">
    <property type="protein sequence ID" value="RUS28961.1"/>
    <property type="molecule type" value="Genomic_DNA"/>
</dbReference>
<dbReference type="InterPro" id="IPR000210">
    <property type="entry name" value="BTB/POZ_dom"/>
</dbReference>
<name>A0A433QHA8_9FUNG</name>
<dbReference type="SUPFAM" id="SSF54695">
    <property type="entry name" value="POZ domain"/>
    <property type="match status" value="1"/>
</dbReference>
<dbReference type="AlphaFoldDB" id="A0A433QHA8"/>
<proteinExistence type="predicted"/>
<gene>
    <name evidence="2" type="ORF">BC938DRAFT_481232</name>
</gene>
<dbReference type="PANTHER" id="PTHR22743">
    <property type="entry name" value="MEPRIN/TRAF-LIKE MATH FAMILY-C.ELEGANS"/>
    <property type="match status" value="1"/>
</dbReference>
<keyword evidence="3" id="KW-1185">Reference proteome</keyword>
<dbReference type="SMART" id="SM00225">
    <property type="entry name" value="BTB"/>
    <property type="match status" value="1"/>
</dbReference>